<gene>
    <name evidence="3" type="ORF">C489_09461</name>
</gene>
<dbReference type="PANTHER" id="PTHR10963:SF60">
    <property type="entry name" value="GRAM-NEGATIVE BACTERIA-BINDING PROTEIN 1-RELATED"/>
    <property type="match status" value="1"/>
</dbReference>
<keyword evidence="4" id="KW-1185">Reference proteome</keyword>
<dbReference type="GO" id="GO:0004553">
    <property type="term" value="F:hydrolase activity, hydrolyzing O-glycosyl compounds"/>
    <property type="evidence" value="ECO:0007669"/>
    <property type="project" value="InterPro"/>
</dbReference>
<dbReference type="InterPro" id="IPR050546">
    <property type="entry name" value="Glycosyl_Hydrlase_16"/>
</dbReference>
<feature type="compositionally biased region" description="Basic and acidic residues" evidence="1">
    <location>
        <begin position="1"/>
        <end position="11"/>
    </location>
</feature>
<dbReference type="GO" id="GO:0005975">
    <property type="term" value="P:carbohydrate metabolic process"/>
    <property type="evidence" value="ECO:0007669"/>
    <property type="project" value="InterPro"/>
</dbReference>
<organism evidence="3 4">
    <name type="scientific">Natrinema versiforme JCM 10478</name>
    <dbReference type="NCBI Taxonomy" id="1227496"/>
    <lineage>
        <taxon>Archaea</taxon>
        <taxon>Methanobacteriati</taxon>
        <taxon>Methanobacteriota</taxon>
        <taxon>Stenosarchaea group</taxon>
        <taxon>Halobacteria</taxon>
        <taxon>Halobacteriales</taxon>
        <taxon>Natrialbaceae</taxon>
        <taxon>Natrinema</taxon>
    </lineage>
</organism>
<name>L9Y227_9EURY</name>
<dbReference type="AlphaFoldDB" id="L9Y227"/>
<feature type="domain" description="GH16" evidence="2">
    <location>
        <begin position="52"/>
        <end position="296"/>
    </location>
</feature>
<sequence length="296" mass="32189">MANYRAEKQDVSDAATDTDTPRVGRRQLLQSTAVGAATVLGGLSLGSRSARADAGTSPLESRDWSLALDEPFDGSSLDEDRWGIGFGWGTDCDNDDATVSEDNVVVDDALRLKITHGGGGTSDVRQGAINTRDRQTFGPGHYFEARMKLPARQGVLPAFWAKPNSDLWPPELDFIELFQDSDADLTQAHYNVHYANQVGDAASHSQSPVVHNAAQPLTESFNVFGCAWLEDSISFYFNGEHVGACETADALATTNGAAPFYLMFSNHVNRIGSADLSQPWEEETVVDWCRVWEPSA</sequence>
<evidence type="ECO:0000259" key="2">
    <source>
        <dbReference type="PROSITE" id="PS51762"/>
    </source>
</evidence>
<accession>L9Y227</accession>
<dbReference type="PANTHER" id="PTHR10963">
    <property type="entry name" value="GLYCOSYL HYDROLASE-RELATED"/>
    <property type="match status" value="1"/>
</dbReference>
<dbReference type="PATRIC" id="fig|1227496.3.peg.1905"/>
<dbReference type="PROSITE" id="PS51318">
    <property type="entry name" value="TAT"/>
    <property type="match status" value="1"/>
</dbReference>
<dbReference type="Proteomes" id="UP000011632">
    <property type="component" value="Unassembled WGS sequence"/>
</dbReference>
<evidence type="ECO:0000256" key="1">
    <source>
        <dbReference type="SAM" id="MobiDB-lite"/>
    </source>
</evidence>
<dbReference type="Gene3D" id="2.60.120.200">
    <property type="match status" value="1"/>
</dbReference>
<evidence type="ECO:0000313" key="4">
    <source>
        <dbReference type="Proteomes" id="UP000011632"/>
    </source>
</evidence>
<comment type="caution">
    <text evidence="3">The sequence shown here is derived from an EMBL/GenBank/DDBJ whole genome shotgun (WGS) entry which is preliminary data.</text>
</comment>
<dbReference type="SUPFAM" id="SSF49899">
    <property type="entry name" value="Concanavalin A-like lectins/glucanases"/>
    <property type="match status" value="1"/>
</dbReference>
<dbReference type="CDD" id="cd08023">
    <property type="entry name" value="GH16_laminarinase_like"/>
    <property type="match status" value="1"/>
</dbReference>
<feature type="region of interest" description="Disordered" evidence="1">
    <location>
        <begin position="1"/>
        <end position="24"/>
    </location>
</feature>
<proteinExistence type="predicted"/>
<dbReference type="EMBL" id="AOID01000027">
    <property type="protein sequence ID" value="ELY67777.1"/>
    <property type="molecule type" value="Genomic_DNA"/>
</dbReference>
<keyword evidence="3" id="KW-0378">Hydrolase</keyword>
<dbReference type="InterPro" id="IPR013320">
    <property type="entry name" value="ConA-like_dom_sf"/>
</dbReference>
<evidence type="ECO:0000313" key="3">
    <source>
        <dbReference type="EMBL" id="ELY67777.1"/>
    </source>
</evidence>
<protein>
    <submittedName>
        <fullName evidence="3">Glycosyl hydrolase family protein</fullName>
    </submittedName>
</protein>
<dbReference type="PROSITE" id="PS51762">
    <property type="entry name" value="GH16_2"/>
    <property type="match status" value="1"/>
</dbReference>
<dbReference type="Pfam" id="PF00722">
    <property type="entry name" value="Glyco_hydro_16"/>
    <property type="match status" value="1"/>
</dbReference>
<reference evidence="3 4" key="1">
    <citation type="journal article" date="2014" name="PLoS Genet.">
        <title>Phylogenetically driven sequencing of extremely halophilic archaea reveals strategies for static and dynamic osmo-response.</title>
        <authorList>
            <person name="Becker E.A."/>
            <person name="Seitzer P.M."/>
            <person name="Tritt A."/>
            <person name="Larsen D."/>
            <person name="Krusor M."/>
            <person name="Yao A.I."/>
            <person name="Wu D."/>
            <person name="Madern D."/>
            <person name="Eisen J.A."/>
            <person name="Darling A.E."/>
            <person name="Facciotti M.T."/>
        </authorList>
    </citation>
    <scope>NUCLEOTIDE SEQUENCE [LARGE SCALE GENOMIC DNA]</scope>
    <source>
        <strain evidence="3 4">JCM 10478</strain>
    </source>
</reference>
<dbReference type="InterPro" id="IPR006311">
    <property type="entry name" value="TAT_signal"/>
</dbReference>
<dbReference type="InterPro" id="IPR000757">
    <property type="entry name" value="Beta-glucanase-like"/>
</dbReference>